<reference evidence="1 2" key="1">
    <citation type="submission" date="2023-09" db="EMBL/GenBank/DDBJ databases">
        <title>Genomes of two closely related lineages of the louse Polyplax serrata with different host specificities.</title>
        <authorList>
            <person name="Martinu J."/>
            <person name="Tarabai H."/>
            <person name="Stefka J."/>
            <person name="Hypsa V."/>
        </authorList>
    </citation>
    <scope>NUCLEOTIDE SEQUENCE [LARGE SCALE GENOMIC DNA]</scope>
    <source>
        <strain evidence="1">98ZLc_SE</strain>
    </source>
</reference>
<gene>
    <name evidence="1" type="ORF">RUM44_004595</name>
</gene>
<accession>A0ABR1B3Q5</accession>
<evidence type="ECO:0000313" key="1">
    <source>
        <dbReference type="EMBL" id="KAK6633988.1"/>
    </source>
</evidence>
<dbReference type="EMBL" id="JAWJWF010000004">
    <property type="protein sequence ID" value="KAK6633988.1"/>
    <property type="molecule type" value="Genomic_DNA"/>
</dbReference>
<keyword evidence="2" id="KW-1185">Reference proteome</keyword>
<dbReference type="Proteomes" id="UP001359485">
    <property type="component" value="Unassembled WGS sequence"/>
</dbReference>
<sequence length="153" mass="17129">MKFNLLSVEAGIIPISLEHAQNEIENYSSCLENEQNRDHDNWNGRFFTVTPLTCRYLIVVVCVARSGAPSRENEHPPLVLVRFGCGPLALKFCRHTRAGSEHGGLISTLKHTRLPPLNSLRLYTYVISHNFNNLSDGMTLVTNAHKNSNIVST</sequence>
<proteinExistence type="predicted"/>
<protein>
    <submittedName>
        <fullName evidence="1">Uncharacterized protein</fullName>
    </submittedName>
</protein>
<organism evidence="1 2">
    <name type="scientific">Polyplax serrata</name>
    <name type="common">Common mouse louse</name>
    <dbReference type="NCBI Taxonomy" id="468196"/>
    <lineage>
        <taxon>Eukaryota</taxon>
        <taxon>Metazoa</taxon>
        <taxon>Ecdysozoa</taxon>
        <taxon>Arthropoda</taxon>
        <taxon>Hexapoda</taxon>
        <taxon>Insecta</taxon>
        <taxon>Pterygota</taxon>
        <taxon>Neoptera</taxon>
        <taxon>Paraneoptera</taxon>
        <taxon>Psocodea</taxon>
        <taxon>Troctomorpha</taxon>
        <taxon>Phthiraptera</taxon>
        <taxon>Anoplura</taxon>
        <taxon>Polyplacidae</taxon>
        <taxon>Polyplax</taxon>
    </lineage>
</organism>
<name>A0ABR1B3Q5_POLSC</name>
<comment type="caution">
    <text evidence="1">The sequence shown here is derived from an EMBL/GenBank/DDBJ whole genome shotgun (WGS) entry which is preliminary data.</text>
</comment>
<evidence type="ECO:0000313" key="2">
    <source>
        <dbReference type="Proteomes" id="UP001359485"/>
    </source>
</evidence>